<evidence type="ECO:0000313" key="2">
    <source>
        <dbReference type="Proteomes" id="UP000018934"/>
    </source>
</evidence>
<dbReference type="EMBL" id="CP007033">
    <property type="protein sequence ID" value="AHF11250.1"/>
    <property type="molecule type" value="Genomic_DNA"/>
</dbReference>
<dbReference type="Proteomes" id="UP000018934">
    <property type="component" value="Chromosome"/>
</dbReference>
<accession>A0ABN4BW24</accession>
<proteinExistence type="predicted"/>
<evidence type="ECO:0000313" key="1">
    <source>
        <dbReference type="EMBL" id="AHF11250.1"/>
    </source>
</evidence>
<name>A0ABN4BW24_DEHRP</name>
<keyword evidence="2" id="KW-1185">Reference proteome</keyword>
<protein>
    <submittedName>
        <fullName evidence="1">Uncharacterized protein</fullName>
    </submittedName>
</protein>
<sequence>MEKDGMYSKINFRELDQNNLKEVLEKSKNKWLKY</sequence>
<gene>
    <name evidence="1" type="ORF">DEHRE_02735</name>
</gene>
<reference evidence="1 2" key="1">
    <citation type="journal article" date="2013" name="Stand. Genomic Sci.">
        <title>Complete genome sequence of Dehalobacter restrictus PER-K23(T.).</title>
        <authorList>
            <person name="Kruse T."/>
            <person name="Maillard J."/>
            <person name="Goodwin L."/>
            <person name="Woyke T."/>
            <person name="Teshima H."/>
            <person name="Bruce D."/>
            <person name="Detter C."/>
            <person name="Tapia R."/>
            <person name="Han C."/>
            <person name="Huntemann M."/>
            <person name="Wei C.L."/>
            <person name="Han J."/>
            <person name="Chen A."/>
            <person name="Kyrpides N."/>
            <person name="Szeto E."/>
            <person name="Markowitz V."/>
            <person name="Ivanova N."/>
            <person name="Pagani I."/>
            <person name="Pati A."/>
            <person name="Pitluck S."/>
            <person name="Nolan M."/>
            <person name="Holliger C."/>
            <person name="Smidt H."/>
        </authorList>
    </citation>
    <scope>NUCLEOTIDE SEQUENCE [LARGE SCALE GENOMIC DNA]</scope>
    <source>
        <strain evidence="2">DSM 9455</strain>
    </source>
</reference>
<organism evidence="1 2">
    <name type="scientific">Dehalobacter restrictus (strain DSM 9455 / PER-K23)</name>
    <dbReference type="NCBI Taxonomy" id="871738"/>
    <lineage>
        <taxon>Bacteria</taxon>
        <taxon>Bacillati</taxon>
        <taxon>Bacillota</taxon>
        <taxon>Clostridia</taxon>
        <taxon>Eubacteriales</taxon>
        <taxon>Desulfitobacteriaceae</taxon>
        <taxon>Dehalobacter</taxon>
    </lineage>
</organism>